<dbReference type="Proteomes" id="UP001301140">
    <property type="component" value="Unassembled WGS sequence"/>
</dbReference>
<evidence type="ECO:0000313" key="13">
    <source>
        <dbReference type="Proteomes" id="UP001301140"/>
    </source>
</evidence>
<dbReference type="AlphaFoldDB" id="A0AAP3UZ19"/>
<evidence type="ECO:0000313" key="12">
    <source>
        <dbReference type="EMBL" id="MDF1586135.1"/>
    </source>
</evidence>
<evidence type="ECO:0000256" key="8">
    <source>
        <dbReference type="PIRSR" id="PIRSR500134-1"/>
    </source>
</evidence>
<dbReference type="GO" id="GO:0003979">
    <property type="term" value="F:UDP-glucose 6-dehydrogenase activity"/>
    <property type="evidence" value="ECO:0007669"/>
    <property type="project" value="UniProtKB-EC"/>
</dbReference>
<feature type="active site" description="Nucleophile" evidence="8">
    <location>
        <position position="281"/>
    </location>
</feature>
<accession>A0AAP3UZ19</accession>
<keyword evidence="5 7" id="KW-0520">NAD</keyword>
<reference evidence="12 13" key="1">
    <citation type="submission" date="2023-03" db="EMBL/GenBank/DDBJ databases">
        <title>YIM 152171 draft genome.</title>
        <authorList>
            <person name="Yang Z."/>
        </authorList>
    </citation>
    <scope>NUCLEOTIDE SEQUENCE [LARGE SCALE GENOMIC DNA]</scope>
    <source>
        <strain evidence="12 13">YIM 152171</strain>
    </source>
</reference>
<comment type="similarity">
    <text evidence="2 7">Belongs to the UDP-glucose/GDP-mannose dehydrogenase family.</text>
</comment>
<dbReference type="InterPro" id="IPR014027">
    <property type="entry name" value="UDP-Glc/GDP-Man_DH_C"/>
</dbReference>
<evidence type="ECO:0000256" key="5">
    <source>
        <dbReference type="ARBA" id="ARBA00023027"/>
    </source>
</evidence>
<protein>
    <recommendedName>
        <fullName evidence="3 7">UDP-glucose 6-dehydrogenase</fullName>
        <ecNumber evidence="3 7">1.1.1.22</ecNumber>
    </recommendedName>
</protein>
<feature type="binding site" evidence="10">
    <location>
        <position position="41"/>
    </location>
    <ligand>
        <name>NAD(+)</name>
        <dbReference type="ChEBI" id="CHEBI:57540"/>
    </ligand>
</feature>
<feature type="binding site" evidence="10">
    <location>
        <position position="284"/>
    </location>
    <ligand>
        <name>NAD(+)</name>
        <dbReference type="ChEBI" id="CHEBI:57540"/>
    </ligand>
</feature>
<name>A0AAP3UZ19_9PROT</name>
<evidence type="ECO:0000256" key="6">
    <source>
        <dbReference type="ARBA" id="ARBA00047473"/>
    </source>
</evidence>
<evidence type="ECO:0000256" key="4">
    <source>
        <dbReference type="ARBA" id="ARBA00023002"/>
    </source>
</evidence>
<evidence type="ECO:0000256" key="7">
    <source>
        <dbReference type="PIRNR" id="PIRNR000124"/>
    </source>
</evidence>
<comment type="catalytic activity">
    <reaction evidence="6 7">
        <text>UDP-alpha-D-glucose + 2 NAD(+) + H2O = UDP-alpha-D-glucuronate + 2 NADH + 3 H(+)</text>
        <dbReference type="Rhea" id="RHEA:23596"/>
        <dbReference type="ChEBI" id="CHEBI:15377"/>
        <dbReference type="ChEBI" id="CHEBI:15378"/>
        <dbReference type="ChEBI" id="CHEBI:57540"/>
        <dbReference type="ChEBI" id="CHEBI:57945"/>
        <dbReference type="ChEBI" id="CHEBI:58052"/>
        <dbReference type="ChEBI" id="CHEBI:58885"/>
        <dbReference type="EC" id="1.1.1.22"/>
    </reaction>
</comment>
<feature type="binding site" evidence="10">
    <location>
        <position position="174"/>
    </location>
    <ligand>
        <name>NAD(+)</name>
        <dbReference type="ChEBI" id="CHEBI:57540"/>
    </ligand>
</feature>
<evidence type="ECO:0000256" key="2">
    <source>
        <dbReference type="ARBA" id="ARBA00006601"/>
    </source>
</evidence>
<dbReference type="InterPro" id="IPR017476">
    <property type="entry name" value="UDP-Glc/GDP-Man"/>
</dbReference>
<dbReference type="InterPro" id="IPR001732">
    <property type="entry name" value="UDP-Glc/GDP-Man_DH_N"/>
</dbReference>
<dbReference type="InterPro" id="IPR028357">
    <property type="entry name" value="UDPglc_DH_bac"/>
</dbReference>
<sequence length="436" mass="45385">MAEPGKEARRTLGIAVLGLGHVGAAMAACLLEAGHRVLAVDPDATRAARVARGQAPVHEPGVAERLARGLAAGRLAVAGRLEELAGLDLVLVCVGTPPHAGGGLALGEVETASRTLGRLLRRRAPDLPPLLLAYRSTLPPGTMEETVLPLLETESGAPPGSSWEAVYHPEFLREGSAVADQLAPSRIVLGERRPGAGRRLEGLHDGLDAPLFETSFAEAETLKLVDNGFHALKVAFANEIGRLCVAGGVDPQAVMRLLLADRRLNLSAAYLRPGAPFGGACLPKDLGSLLALGQTRGLELPLMAGVLASNDAHLAWLEGRVRALLPPPGPLLLLGLSFKPGTDDLRASPLVRLAGRLLAAGYRLDILDPDLDPEGAPERAAGLAAPLRACLRADLEAAAGPWRLALIGKPLPALVDRLPADLPRLDLHRLGGTAGA</sequence>
<organism evidence="12 13">
    <name type="scientific">Marinimicrococcus flavescens</name>
    <dbReference type="NCBI Taxonomy" id="3031815"/>
    <lineage>
        <taxon>Bacteria</taxon>
        <taxon>Pseudomonadati</taxon>
        <taxon>Pseudomonadota</taxon>
        <taxon>Alphaproteobacteria</taxon>
        <taxon>Geminicoccales</taxon>
        <taxon>Geminicoccaceae</taxon>
        <taxon>Marinimicrococcus</taxon>
    </lineage>
</organism>
<feature type="binding site" evidence="9">
    <location>
        <begin position="270"/>
        <end position="274"/>
    </location>
    <ligand>
        <name>substrate</name>
    </ligand>
</feature>
<comment type="pathway">
    <text evidence="1">Nucleotide-sugar biosynthesis; UDP-alpha-D-glucuronate biosynthesis; UDP-alpha-D-glucuronate from UDP-alpha-D-glucose: step 1/1.</text>
</comment>
<dbReference type="InterPro" id="IPR036291">
    <property type="entry name" value="NAD(P)-bd_dom_sf"/>
</dbReference>
<dbReference type="InterPro" id="IPR014026">
    <property type="entry name" value="UDP-Glc/GDP-Man_DH_dimer"/>
</dbReference>
<comment type="caution">
    <text evidence="12">The sequence shown here is derived from an EMBL/GenBank/DDBJ whole genome shotgun (WGS) entry which is preliminary data.</text>
</comment>
<dbReference type="InterPro" id="IPR008927">
    <property type="entry name" value="6-PGluconate_DH-like_C_sf"/>
</dbReference>
<dbReference type="PANTHER" id="PTHR43750">
    <property type="entry name" value="UDP-GLUCOSE 6-DEHYDROGENASE TUAD"/>
    <property type="match status" value="1"/>
</dbReference>
<dbReference type="SUPFAM" id="SSF52413">
    <property type="entry name" value="UDP-glucose/GDP-mannose dehydrogenase C-terminal domain"/>
    <property type="match status" value="1"/>
</dbReference>
<dbReference type="PANTHER" id="PTHR43750:SF1">
    <property type="entry name" value="GDP-MANNOSE 6-DEHYDROGENASE"/>
    <property type="match status" value="1"/>
</dbReference>
<feature type="domain" description="UDP-glucose/GDP-mannose dehydrogenase C-terminal" evidence="11">
    <location>
        <begin position="332"/>
        <end position="417"/>
    </location>
</feature>
<keyword evidence="4 7" id="KW-0560">Oxidoreductase</keyword>
<evidence type="ECO:0000256" key="1">
    <source>
        <dbReference type="ARBA" id="ARBA00004701"/>
    </source>
</evidence>
<dbReference type="Gene3D" id="3.40.50.720">
    <property type="entry name" value="NAD(P)-binding Rossmann-like Domain"/>
    <property type="match status" value="2"/>
</dbReference>
<feature type="binding site" evidence="9">
    <location>
        <position position="339"/>
    </location>
    <ligand>
        <name>substrate</name>
    </ligand>
</feature>
<dbReference type="GO" id="GO:0000271">
    <property type="term" value="P:polysaccharide biosynthetic process"/>
    <property type="evidence" value="ECO:0007669"/>
    <property type="project" value="InterPro"/>
</dbReference>
<dbReference type="RefSeq" id="WP_327788551.1">
    <property type="nucleotide sequence ID" value="NZ_JARGEQ010000073.1"/>
</dbReference>
<feature type="binding site" evidence="10">
    <location>
        <position position="46"/>
    </location>
    <ligand>
        <name>NAD(+)</name>
        <dbReference type="ChEBI" id="CHEBI:57540"/>
    </ligand>
</feature>
<dbReference type="EMBL" id="JARGEQ010000073">
    <property type="protein sequence ID" value="MDF1586135.1"/>
    <property type="molecule type" value="Genomic_DNA"/>
</dbReference>
<feature type="binding site" evidence="9">
    <location>
        <position position="278"/>
    </location>
    <ligand>
        <name>substrate</name>
    </ligand>
</feature>
<evidence type="ECO:0000256" key="10">
    <source>
        <dbReference type="PIRSR" id="PIRSR500134-3"/>
    </source>
</evidence>
<keyword evidence="13" id="KW-1185">Reference proteome</keyword>
<dbReference type="InterPro" id="IPR036220">
    <property type="entry name" value="UDP-Glc/GDP-Man_DH_C_sf"/>
</dbReference>
<dbReference type="PIRSF" id="PIRSF500134">
    <property type="entry name" value="UDPglc_DH_bac"/>
    <property type="match status" value="1"/>
</dbReference>
<feature type="binding site" evidence="9">
    <location>
        <begin position="171"/>
        <end position="174"/>
    </location>
    <ligand>
        <name>substrate</name>
    </ligand>
</feature>
<feature type="binding site" evidence="9">
    <location>
        <position position="223"/>
    </location>
    <ligand>
        <name>substrate</name>
    </ligand>
</feature>
<feature type="binding site" evidence="10">
    <location>
        <position position="137"/>
    </location>
    <ligand>
        <name>NAD(+)</name>
        <dbReference type="ChEBI" id="CHEBI:57540"/>
    </ligand>
</feature>
<feature type="binding site" evidence="10">
    <location>
        <position position="96"/>
    </location>
    <ligand>
        <name>NAD(+)</name>
        <dbReference type="ChEBI" id="CHEBI:57540"/>
    </ligand>
</feature>
<gene>
    <name evidence="12" type="ORF">PZ740_07035</name>
</gene>
<dbReference type="PIRSF" id="PIRSF000124">
    <property type="entry name" value="UDPglc_GDPman_dh"/>
    <property type="match status" value="1"/>
</dbReference>
<evidence type="ECO:0000256" key="3">
    <source>
        <dbReference type="ARBA" id="ARBA00012954"/>
    </source>
</evidence>
<proteinExistence type="inferred from homology"/>
<dbReference type="PROSITE" id="PS51257">
    <property type="entry name" value="PROKAR_LIPOPROTEIN"/>
    <property type="match status" value="1"/>
</dbReference>
<dbReference type="Gene3D" id="1.20.5.170">
    <property type="match status" value="1"/>
</dbReference>
<dbReference type="NCBIfam" id="TIGR03026">
    <property type="entry name" value="NDP-sugDHase"/>
    <property type="match status" value="1"/>
</dbReference>
<dbReference type="SUPFAM" id="SSF48179">
    <property type="entry name" value="6-phosphogluconate dehydrogenase C-terminal domain-like"/>
    <property type="match status" value="1"/>
</dbReference>
<dbReference type="SMART" id="SM00984">
    <property type="entry name" value="UDPG_MGDP_dh_C"/>
    <property type="match status" value="1"/>
</dbReference>
<evidence type="ECO:0000259" key="11">
    <source>
        <dbReference type="SMART" id="SM00984"/>
    </source>
</evidence>
<dbReference type="EC" id="1.1.1.22" evidence="3 7"/>
<dbReference type="Pfam" id="PF03720">
    <property type="entry name" value="UDPG_MGDP_dh_C"/>
    <property type="match status" value="1"/>
</dbReference>
<dbReference type="SUPFAM" id="SSF51735">
    <property type="entry name" value="NAD(P)-binding Rossmann-fold domains"/>
    <property type="match status" value="1"/>
</dbReference>
<feature type="binding site" evidence="10">
    <location>
        <position position="346"/>
    </location>
    <ligand>
        <name>NAD(+)</name>
        <dbReference type="ChEBI" id="CHEBI:57540"/>
    </ligand>
</feature>
<dbReference type="Pfam" id="PF03721">
    <property type="entry name" value="UDPG_MGDP_dh_N"/>
    <property type="match status" value="1"/>
</dbReference>
<dbReference type="GO" id="GO:0051287">
    <property type="term" value="F:NAD binding"/>
    <property type="evidence" value="ECO:0007669"/>
    <property type="project" value="InterPro"/>
</dbReference>
<evidence type="ECO:0000256" key="9">
    <source>
        <dbReference type="PIRSR" id="PIRSR500134-2"/>
    </source>
</evidence>
<dbReference type="Pfam" id="PF00984">
    <property type="entry name" value="UDPG_MGDP_dh"/>
    <property type="match status" value="1"/>
</dbReference>